<sequence length="280" mass="31083">MANITTLEHEGFYYIQAGDIFAKGCRRCGGTGHYSFNGMDSICYLCGNVYEARIGDIFPDEAAAKKWCHERAVRKAQADRKRAAEHQKKIDAAEANSQALLAADPEVHAFLMSLTIEDDTQHLFASYDEWAEQAQPVKLERDGFLRTMAETLRWVGPSKPFTPNMIAAVRRSMEKRATLKAASVAAPEGRVAVTGEIASAKLVEGDYGASYKAVVKDDQGFRVWVSIPSALMSEYFRTVDYSDSLEGLKGRRLTFTAALERSQDDESFAFGKRPTKGAWL</sequence>
<name>A0A2L0HLM5_9CAUD</name>
<reference evidence="3" key="1">
    <citation type="submission" date="2018-01" db="EMBL/GenBank/DDBJ databases">
        <authorList>
            <person name="Gaut B.S."/>
            <person name="Morton B.R."/>
            <person name="Clegg M.T."/>
            <person name="Duvall M.R."/>
        </authorList>
    </citation>
    <scope>NUCLEOTIDE SEQUENCE [LARGE SCALE GENOMIC DNA]</scope>
</reference>
<evidence type="ECO:0000313" key="3">
    <source>
        <dbReference type="Proteomes" id="UP000241884"/>
    </source>
</evidence>
<proteinExistence type="predicted"/>
<dbReference type="Proteomes" id="UP000241884">
    <property type="component" value="Segment"/>
</dbReference>
<dbReference type="EMBL" id="MG839015">
    <property type="protein sequence ID" value="AUX82617.1"/>
    <property type="molecule type" value="Genomic_DNA"/>
</dbReference>
<organism evidence="2 3">
    <name type="scientific">Microbacterium phage Aubergine</name>
    <dbReference type="NCBI Taxonomy" id="2079577"/>
    <lineage>
        <taxon>Viruses</taxon>
        <taxon>Duplodnaviria</taxon>
        <taxon>Heunggongvirae</taxon>
        <taxon>Uroviricota</taxon>
        <taxon>Caudoviricetes</taxon>
        <taxon>Ilzatvirus</taxon>
        <taxon>Ilzatvirus ilzat</taxon>
    </lineage>
</organism>
<gene>
    <name evidence="2" type="primary">30</name>
    <name evidence="2" type="ORF">PBI_AUBERGINE_30</name>
</gene>
<feature type="coiled-coil region" evidence="1">
    <location>
        <begin position="76"/>
        <end position="103"/>
    </location>
</feature>
<accession>A0A2L0HLM5</accession>
<protein>
    <submittedName>
        <fullName evidence="2">Uncharacterized protein</fullName>
    </submittedName>
</protein>
<keyword evidence="1" id="KW-0175">Coiled coil</keyword>
<evidence type="ECO:0000313" key="2">
    <source>
        <dbReference type="EMBL" id="AUX82617.1"/>
    </source>
</evidence>
<evidence type="ECO:0000256" key="1">
    <source>
        <dbReference type="SAM" id="Coils"/>
    </source>
</evidence>